<feature type="disulfide bond" evidence="2">
    <location>
        <begin position="60"/>
        <end position="85"/>
    </location>
</feature>
<dbReference type="Pfam" id="PF13472">
    <property type="entry name" value="Lipase_GDSL_2"/>
    <property type="match status" value="1"/>
</dbReference>
<dbReference type="InterPro" id="IPR013830">
    <property type="entry name" value="SGNH_hydro"/>
</dbReference>
<dbReference type="PANTHER" id="PTHR37981:SF1">
    <property type="entry name" value="SGNH HYDROLASE-TYPE ESTERASE DOMAIN-CONTAINING PROTEIN"/>
    <property type="match status" value="1"/>
</dbReference>
<dbReference type="AlphaFoldDB" id="W5TK05"/>
<feature type="active site" description="Nucleophile" evidence="1">
    <location>
        <position position="43"/>
    </location>
</feature>
<organism evidence="5 6">
    <name type="scientific">Nocardia nova SH22a</name>
    <dbReference type="NCBI Taxonomy" id="1415166"/>
    <lineage>
        <taxon>Bacteria</taxon>
        <taxon>Bacillati</taxon>
        <taxon>Actinomycetota</taxon>
        <taxon>Actinomycetes</taxon>
        <taxon>Mycobacteriales</taxon>
        <taxon>Nocardiaceae</taxon>
        <taxon>Nocardia</taxon>
    </lineage>
</organism>
<protein>
    <submittedName>
        <fullName evidence="5">Putative hydrolase</fullName>
    </submittedName>
</protein>
<gene>
    <name evidence="5" type="ORF">NONO_c47730</name>
</gene>
<feature type="domain" description="SGNH hydrolase-type esterase" evidence="4">
    <location>
        <begin position="40"/>
        <end position="272"/>
    </location>
</feature>
<dbReference type="KEGG" id="nno:NONO_c47730"/>
<evidence type="ECO:0000313" key="6">
    <source>
        <dbReference type="Proteomes" id="UP000019150"/>
    </source>
</evidence>
<dbReference type="PANTHER" id="PTHR37981">
    <property type="entry name" value="LIPASE 2"/>
    <property type="match status" value="1"/>
</dbReference>
<keyword evidence="6" id="KW-1185">Reference proteome</keyword>
<dbReference type="HOGENOM" id="CLU_038449_4_1_11"/>
<dbReference type="RefSeq" id="WP_038554273.1">
    <property type="nucleotide sequence ID" value="NZ_CP006850.1"/>
</dbReference>
<dbReference type="EMBL" id="CP006850">
    <property type="protein sequence ID" value="AHH19557.1"/>
    <property type="molecule type" value="Genomic_DNA"/>
</dbReference>
<dbReference type="OrthoDB" id="5503950at2"/>
<name>W5TK05_9NOCA</name>
<keyword evidence="5" id="KW-0378">Hydrolase</keyword>
<evidence type="ECO:0000256" key="2">
    <source>
        <dbReference type="PIRSR" id="PIRSR637460-2"/>
    </source>
</evidence>
<keyword evidence="2" id="KW-1015">Disulfide bond</keyword>
<evidence type="ECO:0000256" key="3">
    <source>
        <dbReference type="SAM" id="SignalP"/>
    </source>
</evidence>
<dbReference type="STRING" id="1415166.NONO_c47730"/>
<dbReference type="SUPFAM" id="SSF52266">
    <property type="entry name" value="SGNH hydrolase"/>
    <property type="match status" value="1"/>
</dbReference>
<reference evidence="5 6" key="1">
    <citation type="journal article" date="2014" name="Appl. Environ. Microbiol.">
        <title>Insights into the Microbial Degradation of Rubber and Gutta-Percha by Analysis of the Complete Genome of Nocardia nova SH22a.</title>
        <authorList>
            <person name="Luo Q."/>
            <person name="Hiessl S."/>
            <person name="Poehlein A."/>
            <person name="Daniel R."/>
            <person name="Steinbuchel A."/>
        </authorList>
    </citation>
    <scope>NUCLEOTIDE SEQUENCE [LARGE SCALE GENOMIC DNA]</scope>
    <source>
        <strain evidence="5">SH22a</strain>
    </source>
</reference>
<dbReference type="InterPro" id="IPR036514">
    <property type="entry name" value="SGNH_hydro_sf"/>
</dbReference>
<evidence type="ECO:0000259" key="4">
    <source>
        <dbReference type="Pfam" id="PF13472"/>
    </source>
</evidence>
<dbReference type="PATRIC" id="fig|1415166.3.peg.4914"/>
<keyword evidence="3" id="KW-0732">Signal</keyword>
<dbReference type="Gene3D" id="3.40.50.1110">
    <property type="entry name" value="SGNH hydrolase"/>
    <property type="match status" value="1"/>
</dbReference>
<evidence type="ECO:0000256" key="1">
    <source>
        <dbReference type="PIRSR" id="PIRSR637460-1"/>
    </source>
</evidence>
<feature type="disulfide bond" evidence="2">
    <location>
        <begin position="133"/>
        <end position="143"/>
    </location>
</feature>
<feature type="signal peptide" evidence="3">
    <location>
        <begin position="1"/>
        <end position="29"/>
    </location>
</feature>
<sequence>MPHRPTRTLALLALAGAACLASGNHLALADAPPSAEYVSLGDSYTAIGSLLSTVAPNPGCASAPDNVGHLVAAQLPGVSFDDRACGGADTSDITSTTVRSGPQIDGLSDETRYVSISLGGNNENFFGEILENCMMAEHPIDTCTPQFQADEDRLLDNLGQSLDSTYAAIRAKAPNATIVVLGYTRILPDTIQGCFAAPKLTQSMVDIGNALQHRLNDIIGDAAQRAGFIMVNQWDRQDAYHSVCAPLGQTYVSMTGMLPTELGAPVHPTIQGRLYAAQLIAHAFLAASNTR</sequence>
<dbReference type="PROSITE" id="PS51257">
    <property type="entry name" value="PROKAR_LIPOPROTEIN"/>
    <property type="match status" value="1"/>
</dbReference>
<dbReference type="Proteomes" id="UP000019150">
    <property type="component" value="Chromosome"/>
</dbReference>
<dbReference type="eggNOG" id="COG2755">
    <property type="taxonomic scope" value="Bacteria"/>
</dbReference>
<proteinExistence type="predicted"/>
<feature type="active site" evidence="1">
    <location>
        <position position="267"/>
    </location>
</feature>
<accession>W5TK05</accession>
<dbReference type="GO" id="GO:0019433">
    <property type="term" value="P:triglyceride catabolic process"/>
    <property type="evidence" value="ECO:0007669"/>
    <property type="project" value="TreeGrafter"/>
</dbReference>
<dbReference type="GO" id="GO:0004806">
    <property type="term" value="F:triacylglycerol lipase activity"/>
    <property type="evidence" value="ECO:0007669"/>
    <property type="project" value="TreeGrafter"/>
</dbReference>
<feature type="chain" id="PRO_5004872222" evidence="3">
    <location>
        <begin position="30"/>
        <end position="291"/>
    </location>
</feature>
<dbReference type="InterPro" id="IPR037460">
    <property type="entry name" value="SEST-like"/>
</dbReference>
<evidence type="ECO:0000313" key="5">
    <source>
        <dbReference type="EMBL" id="AHH19557.1"/>
    </source>
</evidence>
<dbReference type="CDD" id="cd01823">
    <property type="entry name" value="SEST_like"/>
    <property type="match status" value="1"/>
</dbReference>